<reference evidence="3 4" key="1">
    <citation type="submission" date="2021-01" db="EMBL/GenBank/DDBJ databases">
        <title>Whole genome shotgun sequence of Asanoa siamensis NBRC 107932.</title>
        <authorList>
            <person name="Komaki H."/>
            <person name="Tamura T."/>
        </authorList>
    </citation>
    <scope>NUCLEOTIDE SEQUENCE [LARGE SCALE GENOMIC DNA]</scope>
    <source>
        <strain evidence="3 4">NBRC 107932</strain>
    </source>
</reference>
<dbReference type="Proteomes" id="UP000604117">
    <property type="component" value="Unassembled WGS sequence"/>
</dbReference>
<feature type="transmembrane region" description="Helical" evidence="2">
    <location>
        <begin position="56"/>
        <end position="75"/>
    </location>
</feature>
<name>A0ABQ4CRJ9_9ACTN</name>
<feature type="region of interest" description="Disordered" evidence="1">
    <location>
        <begin position="438"/>
        <end position="459"/>
    </location>
</feature>
<feature type="transmembrane region" description="Helical" evidence="2">
    <location>
        <begin position="28"/>
        <end position="50"/>
    </location>
</feature>
<dbReference type="InterPro" id="IPR025519">
    <property type="entry name" value="DUF4407"/>
</dbReference>
<keyword evidence="2" id="KW-0472">Membrane</keyword>
<dbReference type="RefSeq" id="WP_203714088.1">
    <property type="nucleotide sequence ID" value="NZ_BONE01000025.1"/>
</dbReference>
<evidence type="ECO:0000313" key="3">
    <source>
        <dbReference type="EMBL" id="GIF73923.1"/>
    </source>
</evidence>
<dbReference type="EMBL" id="BONE01000025">
    <property type="protein sequence ID" value="GIF73923.1"/>
    <property type="molecule type" value="Genomic_DNA"/>
</dbReference>
<gene>
    <name evidence="3" type="ORF">Asi02nite_34410</name>
</gene>
<feature type="transmembrane region" description="Helical" evidence="2">
    <location>
        <begin position="96"/>
        <end position="116"/>
    </location>
</feature>
<keyword evidence="2" id="KW-1133">Transmembrane helix</keyword>
<accession>A0ABQ4CRJ9</accession>
<dbReference type="Pfam" id="PF14362">
    <property type="entry name" value="DUF4407"/>
    <property type="match status" value="1"/>
</dbReference>
<protein>
    <recommendedName>
        <fullName evidence="5">DUF4407 domain-containing protein</fullName>
    </recommendedName>
</protein>
<evidence type="ECO:0008006" key="5">
    <source>
        <dbReference type="Google" id="ProtNLM"/>
    </source>
</evidence>
<evidence type="ECO:0000256" key="1">
    <source>
        <dbReference type="SAM" id="MobiDB-lite"/>
    </source>
</evidence>
<keyword evidence="4" id="KW-1185">Reference proteome</keyword>
<sequence length="459" mass="49152">MTKPHILAWLGGGQRHILREAPGDATKLASMGAVLVGTAAVASASAAFALTTAVGLTTPAAVVVGILWGLLILALDRMLVISMSRRTGFWPNVAAAAPRLVLALLIGAVISVPLVLRIFQPEINSELQVMRSESLIANQKKLDEQFADLPTLQARVDELQAVADGREQPNVSSDPDVRTARDAVTTAQKSYDDAAAKAQCELDGRCGTGRAGQGDAWRSAQTTADRALATLNAAKAELAAVETAVRDRISGGAAAAASSARAELTTLRPTLDERVAARAQVLRDMEKGEKENTGLLSRLEALDRLSDGRPMMFLAHWALILLFACIELLPVIAKLFSSSGPPTLYEQLVQVQENGALAASQVRSDRERELAELEIDVRTEIERHRAAIQVEAGKHANARLLSKQQELADRAIDVWAEVAKQRTDEELARWYAWHARNDQSPVASTNGSQLPASPPTAGS</sequence>
<keyword evidence="2" id="KW-0812">Transmembrane</keyword>
<organism evidence="3 4">
    <name type="scientific">Asanoa siamensis</name>
    <dbReference type="NCBI Taxonomy" id="926357"/>
    <lineage>
        <taxon>Bacteria</taxon>
        <taxon>Bacillati</taxon>
        <taxon>Actinomycetota</taxon>
        <taxon>Actinomycetes</taxon>
        <taxon>Micromonosporales</taxon>
        <taxon>Micromonosporaceae</taxon>
        <taxon>Asanoa</taxon>
    </lineage>
</organism>
<evidence type="ECO:0000256" key="2">
    <source>
        <dbReference type="SAM" id="Phobius"/>
    </source>
</evidence>
<comment type="caution">
    <text evidence="3">The sequence shown here is derived from an EMBL/GenBank/DDBJ whole genome shotgun (WGS) entry which is preliminary data.</text>
</comment>
<proteinExistence type="predicted"/>
<evidence type="ECO:0000313" key="4">
    <source>
        <dbReference type="Proteomes" id="UP000604117"/>
    </source>
</evidence>